<dbReference type="PANTHER" id="PTHR31811:SF0">
    <property type="entry name" value="TRNA A64-2'-O-RIBOSYLPHOSPHATE TRANSFERASE"/>
    <property type="match status" value="1"/>
</dbReference>
<dbReference type="Proteomes" id="UP000230002">
    <property type="component" value="Unassembled WGS sequence"/>
</dbReference>
<evidence type="ECO:0008006" key="5">
    <source>
        <dbReference type="Google" id="ProtNLM"/>
    </source>
</evidence>
<evidence type="ECO:0000313" key="4">
    <source>
        <dbReference type="Proteomes" id="UP000230002"/>
    </source>
</evidence>
<dbReference type="GO" id="GO:0043399">
    <property type="term" value="F:tRNA adenosine(64)-2'-O-ribosylphosphate transferase activity"/>
    <property type="evidence" value="ECO:0007669"/>
    <property type="project" value="InterPro"/>
</dbReference>
<reference evidence="3 4" key="1">
    <citation type="journal article" date="2015" name="Sci. Rep.">
        <title>Chromosome-level genome map provides insights into diverse defense mechanisms in the medicinal fungus Ganoderma sinense.</title>
        <authorList>
            <person name="Zhu Y."/>
            <person name="Xu J."/>
            <person name="Sun C."/>
            <person name="Zhou S."/>
            <person name="Xu H."/>
            <person name="Nelson D.R."/>
            <person name="Qian J."/>
            <person name="Song J."/>
            <person name="Luo H."/>
            <person name="Xiang L."/>
            <person name="Li Y."/>
            <person name="Xu Z."/>
            <person name="Ji A."/>
            <person name="Wang L."/>
            <person name="Lu S."/>
            <person name="Hayward A."/>
            <person name="Sun W."/>
            <person name="Li X."/>
            <person name="Schwartz D.C."/>
            <person name="Wang Y."/>
            <person name="Chen S."/>
        </authorList>
    </citation>
    <scope>NUCLEOTIDE SEQUENCE [LARGE SCALE GENOMIC DNA]</scope>
    <source>
        <strain evidence="3 4">ZZ0214-1</strain>
    </source>
</reference>
<dbReference type="InterPro" id="IPR033421">
    <property type="entry name" value="Rit1_DUSP-like"/>
</dbReference>
<dbReference type="Pfam" id="PF04179">
    <property type="entry name" value="Init_tRNA_PT"/>
    <property type="match status" value="1"/>
</dbReference>
<dbReference type="InterPro" id="IPR033449">
    <property type="entry name" value="Rit1_N"/>
</dbReference>
<dbReference type="GO" id="GO:0005737">
    <property type="term" value="C:cytoplasm"/>
    <property type="evidence" value="ECO:0007669"/>
    <property type="project" value="TreeGrafter"/>
</dbReference>
<comment type="caution">
    <text evidence="3">The sequence shown here is derived from an EMBL/GenBank/DDBJ whole genome shotgun (WGS) entry which is preliminary data.</text>
</comment>
<feature type="domain" description="Rit1 N-terminal" evidence="2">
    <location>
        <begin position="18"/>
        <end position="281"/>
    </location>
</feature>
<evidence type="ECO:0000259" key="1">
    <source>
        <dbReference type="Pfam" id="PF04179"/>
    </source>
</evidence>
<dbReference type="PANTHER" id="PTHR31811">
    <property type="entry name" value="TRNA A64-2'-O-RIBOSYLPHOSPHATE TRANSFERASE"/>
    <property type="match status" value="1"/>
</dbReference>
<gene>
    <name evidence="3" type="ORF">GSI_04202</name>
</gene>
<proteinExistence type="predicted"/>
<organism evidence="3 4">
    <name type="scientific">Ganoderma sinense ZZ0214-1</name>
    <dbReference type="NCBI Taxonomy" id="1077348"/>
    <lineage>
        <taxon>Eukaryota</taxon>
        <taxon>Fungi</taxon>
        <taxon>Dikarya</taxon>
        <taxon>Basidiomycota</taxon>
        <taxon>Agaricomycotina</taxon>
        <taxon>Agaricomycetes</taxon>
        <taxon>Polyporales</taxon>
        <taxon>Polyporaceae</taxon>
        <taxon>Ganoderma</taxon>
    </lineage>
</organism>
<evidence type="ECO:0000313" key="3">
    <source>
        <dbReference type="EMBL" id="PIL33579.1"/>
    </source>
</evidence>
<dbReference type="PIRSF" id="PIRSF007747">
    <property type="entry name" value="Ribosyl_Ptfrase"/>
    <property type="match status" value="1"/>
</dbReference>
<sequence>MDFAFDVKEANAQALAYVRKESLDIFNRIHSVKEDVSFVGQVHGAYPGLPIIPNLRCGAWYVDPAIATPEPAYFKSTDGHFGNWNFNLRRPNLHLLPYIVNKHGLVLVDSTRAGKRIPDALSKTVPIWCAVINRAMVLLHLERSDWDVELYCPLGAVSEQERSQIIPRLDGWARALVTSAYTLPDLPLPLRPLWITPATSVFPRLPAPEHAKYLPIICVSASKQVHDGVERRLNGFSYVQGSGDDHELWGMGLTPALFWKHKDELLSTSREELPHVVEEIVRRSKVGQHGAVWKTYPTPVTATSERLFIGSVPDMPTDVPGTLPDADDPVSFVIVSASAPLPQSPSDNAVLGESEEPQKDPHILRLTLAEGKKDQLAFLQTVLPAATRFIKVRLAHGDVICVCCDTGKDAGVGIALAALQLFFDDRGALLEPGAAGCTASKESIRTRLQWIIASRPAANPSRATLKRVNEFLLSSPSFRRR</sequence>
<feature type="domain" description="Rit1 DUSP-like" evidence="1">
    <location>
        <begin position="363"/>
        <end position="472"/>
    </location>
</feature>
<protein>
    <recommendedName>
        <fullName evidence="5">Initiator tRNA phosphoribosyl transferase</fullName>
    </recommendedName>
</protein>
<dbReference type="OrthoDB" id="45256at2759"/>
<dbReference type="InterPro" id="IPR007306">
    <property type="entry name" value="Rit1"/>
</dbReference>
<dbReference type="EMBL" id="AYKW01000007">
    <property type="protein sequence ID" value="PIL33579.1"/>
    <property type="molecule type" value="Genomic_DNA"/>
</dbReference>
<dbReference type="GO" id="GO:0019988">
    <property type="term" value="P:charged-tRNA amino acid modification"/>
    <property type="evidence" value="ECO:0007669"/>
    <property type="project" value="InterPro"/>
</dbReference>
<evidence type="ECO:0000259" key="2">
    <source>
        <dbReference type="Pfam" id="PF17184"/>
    </source>
</evidence>
<dbReference type="STRING" id="1077348.A0A2G8SII4"/>
<dbReference type="AlphaFoldDB" id="A0A2G8SII4"/>
<accession>A0A2G8SII4</accession>
<dbReference type="Pfam" id="PF17184">
    <property type="entry name" value="Rit1_C"/>
    <property type="match status" value="1"/>
</dbReference>
<keyword evidence="4" id="KW-1185">Reference proteome</keyword>
<name>A0A2G8SII4_9APHY</name>